<dbReference type="EMBL" id="AP019866">
    <property type="protein sequence ID" value="BBM97890.1"/>
    <property type="molecule type" value="Genomic_DNA"/>
</dbReference>
<name>A0AAF6AN70_MARPO</name>
<organism evidence="1 2">
    <name type="scientific">Marchantia polymorpha subsp. ruderalis</name>
    <dbReference type="NCBI Taxonomy" id="1480154"/>
    <lineage>
        <taxon>Eukaryota</taxon>
        <taxon>Viridiplantae</taxon>
        <taxon>Streptophyta</taxon>
        <taxon>Embryophyta</taxon>
        <taxon>Marchantiophyta</taxon>
        <taxon>Marchantiopsida</taxon>
        <taxon>Marchantiidae</taxon>
        <taxon>Marchantiales</taxon>
        <taxon>Marchantiaceae</taxon>
        <taxon>Marchantia</taxon>
    </lineage>
</organism>
<protein>
    <submittedName>
        <fullName evidence="1">Uncharacterized protein</fullName>
    </submittedName>
</protein>
<sequence>MPCLHFVVPSRKVEYRPWFDPEQTTLLSARVILSLQSSQAVFRNVTFTSSISADFPTLNSF</sequence>
<evidence type="ECO:0000313" key="2">
    <source>
        <dbReference type="Proteomes" id="UP001162541"/>
    </source>
</evidence>
<accession>A0AAF6AN70</accession>
<gene>
    <name evidence="1" type="ORF">Mp_1g09200</name>
</gene>
<proteinExistence type="predicted"/>
<dbReference type="Proteomes" id="UP001162541">
    <property type="component" value="Chromosome 1"/>
</dbReference>
<reference evidence="2" key="1">
    <citation type="journal article" date="2020" name="Curr. Biol.">
        <title>Chromatin organization in early land plants reveals an ancestral association between H3K27me3, transposons, and constitutive heterochromatin.</title>
        <authorList>
            <person name="Montgomery S.A."/>
            <person name="Tanizawa Y."/>
            <person name="Galik B."/>
            <person name="Wang N."/>
            <person name="Ito T."/>
            <person name="Mochizuki T."/>
            <person name="Akimcheva S."/>
            <person name="Bowman J.L."/>
            <person name="Cognat V."/>
            <person name="Marechal-Drouard L."/>
            <person name="Ekker H."/>
            <person name="Hong S.F."/>
            <person name="Kohchi T."/>
            <person name="Lin S.S."/>
            <person name="Liu L.D."/>
            <person name="Nakamura Y."/>
            <person name="Valeeva L.R."/>
            <person name="Shakirov E.V."/>
            <person name="Shippen D.E."/>
            <person name="Wei W.L."/>
            <person name="Yagura M."/>
            <person name="Yamaoka S."/>
            <person name="Yamato K.T."/>
            <person name="Liu C."/>
            <person name="Berger F."/>
        </authorList>
    </citation>
    <scope>NUCLEOTIDE SEQUENCE [LARGE SCALE GENOMIC DNA]</scope>
    <source>
        <strain evidence="2">Tak-1</strain>
    </source>
</reference>
<dbReference type="AlphaFoldDB" id="A0AAF6AN70"/>
<evidence type="ECO:0000313" key="1">
    <source>
        <dbReference type="EMBL" id="BBM97890.1"/>
    </source>
</evidence>